<proteinExistence type="predicted"/>
<feature type="transmembrane region" description="Helical" evidence="1">
    <location>
        <begin position="63"/>
        <end position="83"/>
    </location>
</feature>
<evidence type="ECO:0000256" key="1">
    <source>
        <dbReference type="SAM" id="Phobius"/>
    </source>
</evidence>
<dbReference type="AlphaFoldDB" id="A0A0V8M3P0"/>
<dbReference type="EMBL" id="JGYD01000011">
    <property type="protein sequence ID" value="KSV18383.1"/>
    <property type="molecule type" value="Genomic_DNA"/>
</dbReference>
<reference evidence="2 4" key="1">
    <citation type="journal article" date="2015" name="Sci. Rep.">
        <title>A comparative genomics and reductive dehalogenase gene transcription study of two chloroethene-respiring bacteria, Dehalococcoides mccartyi strains MB and 11a.</title>
        <authorList>
            <person name="Low A."/>
            <person name="Shen Z."/>
            <person name="Cheng D."/>
            <person name="Rogers M.J."/>
            <person name="Lee P.K."/>
            <person name="He J."/>
        </authorList>
    </citation>
    <scope>NUCLEOTIDE SEQUENCE [LARGE SCALE GENOMIC DNA]</scope>
    <source>
        <strain evidence="2 4">MB</strain>
    </source>
</reference>
<dbReference type="EMBL" id="CP141531">
    <property type="protein sequence ID" value="WRO06580.1"/>
    <property type="molecule type" value="Genomic_DNA"/>
</dbReference>
<protein>
    <submittedName>
        <fullName evidence="2">Dehalogenase</fullName>
    </submittedName>
</protein>
<sequence>MWFIIGLIVGALILGVVWMLKRNNASLSWYEWVIGLAGLALLLFTIQNFIGSFAELESKAASMFLLVTGLPSLILLALAWQLAARRTKKA</sequence>
<dbReference type="OrthoDB" id="165575at2"/>
<dbReference type="Proteomes" id="UP000053577">
    <property type="component" value="Unassembled WGS sequence"/>
</dbReference>
<dbReference type="PATRIC" id="fig|61435.5.peg.577"/>
<name>A0A0V8M3P0_9CHLR</name>
<feature type="transmembrane region" description="Helical" evidence="1">
    <location>
        <begin position="29"/>
        <end position="51"/>
    </location>
</feature>
<keyword evidence="1" id="KW-0812">Transmembrane</keyword>
<gene>
    <name evidence="2" type="ORF">DA01_02875</name>
    <name evidence="3" type="ORF">VLL09_04120</name>
</gene>
<dbReference type="GeneID" id="3230553"/>
<organism evidence="2 4">
    <name type="scientific">Dehalococcoides mccartyi</name>
    <dbReference type="NCBI Taxonomy" id="61435"/>
    <lineage>
        <taxon>Bacteria</taxon>
        <taxon>Bacillati</taxon>
        <taxon>Chloroflexota</taxon>
        <taxon>Dehalococcoidia</taxon>
        <taxon>Dehalococcoidales</taxon>
        <taxon>Dehalococcoidaceae</taxon>
        <taxon>Dehalococcoides</taxon>
    </lineage>
</organism>
<evidence type="ECO:0000313" key="4">
    <source>
        <dbReference type="Proteomes" id="UP000053577"/>
    </source>
</evidence>
<dbReference type="RefSeq" id="WP_010935978.1">
    <property type="nucleotide sequence ID" value="NZ_CP141531.1"/>
</dbReference>
<accession>A0A0V8M3P0</accession>
<reference evidence="3" key="2">
    <citation type="submission" date="2023-12" db="EMBL/GenBank/DDBJ databases">
        <title>Isolation of organohalide respiring bacteria Dehalococcoides mccartyi strain GPTCE1 in groundwater collected near a chemical plant in Suzhou, China.</title>
        <authorList>
            <person name="Liu G."/>
        </authorList>
    </citation>
    <scope>NUCLEOTIDE SEQUENCE</scope>
    <source>
        <strain evidence="3">GPTCE1</strain>
    </source>
</reference>
<keyword evidence="1" id="KW-1133">Transmembrane helix</keyword>
<evidence type="ECO:0000313" key="2">
    <source>
        <dbReference type="EMBL" id="KSV18383.1"/>
    </source>
</evidence>
<evidence type="ECO:0000313" key="3">
    <source>
        <dbReference type="EMBL" id="WRO06580.1"/>
    </source>
</evidence>
<keyword evidence="1" id="KW-0472">Membrane</keyword>
<dbReference type="Proteomes" id="UP001327986">
    <property type="component" value="Chromosome"/>
</dbReference>